<reference evidence="1" key="1">
    <citation type="submission" date="2019-10" db="EMBL/GenBank/DDBJ databases">
        <authorList>
            <consortium name="DOE Joint Genome Institute"/>
            <person name="Kuo A."/>
            <person name="Miyauchi S."/>
            <person name="Kiss E."/>
            <person name="Drula E."/>
            <person name="Kohler A."/>
            <person name="Sanchez-Garcia M."/>
            <person name="Andreopoulos B."/>
            <person name="Barry K.W."/>
            <person name="Bonito G."/>
            <person name="Buee M."/>
            <person name="Carver A."/>
            <person name="Chen C."/>
            <person name="Cichocki N."/>
            <person name="Clum A."/>
            <person name="Culley D."/>
            <person name="Crous P.W."/>
            <person name="Fauchery L."/>
            <person name="Girlanda M."/>
            <person name="Hayes R."/>
            <person name="Keri Z."/>
            <person name="Labutti K."/>
            <person name="Lipzen A."/>
            <person name="Lombard V."/>
            <person name="Magnuson J."/>
            <person name="Maillard F."/>
            <person name="Morin E."/>
            <person name="Murat C."/>
            <person name="Nolan M."/>
            <person name="Ohm R."/>
            <person name="Pangilinan J."/>
            <person name="Pereira M."/>
            <person name="Perotto S."/>
            <person name="Peter M."/>
            <person name="Riley R."/>
            <person name="Sitrit Y."/>
            <person name="Stielow B."/>
            <person name="Szollosi G."/>
            <person name="Zifcakova L."/>
            <person name="Stursova M."/>
            <person name="Spatafora J.W."/>
            <person name="Tedersoo L."/>
            <person name="Vaario L.-M."/>
            <person name="Yamada A."/>
            <person name="Yan M."/>
            <person name="Wang P."/>
            <person name="Xu J."/>
            <person name="Bruns T."/>
            <person name="Baldrian P."/>
            <person name="Vilgalys R."/>
            <person name="Henrissat B."/>
            <person name="Grigoriev I.V."/>
            <person name="Hibbett D."/>
            <person name="Nagy L.G."/>
            <person name="Martin F.M."/>
        </authorList>
    </citation>
    <scope>NUCLEOTIDE SEQUENCE</scope>
    <source>
        <strain evidence="1">P2</strain>
    </source>
</reference>
<dbReference type="Proteomes" id="UP000886501">
    <property type="component" value="Unassembled WGS sequence"/>
</dbReference>
<accession>A0ACB6ZUD4</accession>
<name>A0ACB6ZUD4_THEGA</name>
<dbReference type="EMBL" id="MU117964">
    <property type="protein sequence ID" value="KAF9653271.1"/>
    <property type="molecule type" value="Genomic_DNA"/>
</dbReference>
<proteinExistence type="predicted"/>
<organism evidence="1 2">
    <name type="scientific">Thelephora ganbajun</name>
    <name type="common">Ganba fungus</name>
    <dbReference type="NCBI Taxonomy" id="370292"/>
    <lineage>
        <taxon>Eukaryota</taxon>
        <taxon>Fungi</taxon>
        <taxon>Dikarya</taxon>
        <taxon>Basidiomycota</taxon>
        <taxon>Agaricomycotina</taxon>
        <taxon>Agaricomycetes</taxon>
        <taxon>Thelephorales</taxon>
        <taxon>Thelephoraceae</taxon>
        <taxon>Thelephora</taxon>
    </lineage>
</organism>
<reference evidence="1" key="2">
    <citation type="journal article" date="2020" name="Nat. Commun.">
        <title>Large-scale genome sequencing of mycorrhizal fungi provides insights into the early evolution of symbiotic traits.</title>
        <authorList>
            <person name="Miyauchi S."/>
            <person name="Kiss E."/>
            <person name="Kuo A."/>
            <person name="Drula E."/>
            <person name="Kohler A."/>
            <person name="Sanchez-Garcia M."/>
            <person name="Morin E."/>
            <person name="Andreopoulos B."/>
            <person name="Barry K.W."/>
            <person name="Bonito G."/>
            <person name="Buee M."/>
            <person name="Carver A."/>
            <person name="Chen C."/>
            <person name="Cichocki N."/>
            <person name="Clum A."/>
            <person name="Culley D."/>
            <person name="Crous P.W."/>
            <person name="Fauchery L."/>
            <person name="Girlanda M."/>
            <person name="Hayes R.D."/>
            <person name="Keri Z."/>
            <person name="LaButti K."/>
            <person name="Lipzen A."/>
            <person name="Lombard V."/>
            <person name="Magnuson J."/>
            <person name="Maillard F."/>
            <person name="Murat C."/>
            <person name="Nolan M."/>
            <person name="Ohm R.A."/>
            <person name="Pangilinan J."/>
            <person name="Pereira M.F."/>
            <person name="Perotto S."/>
            <person name="Peter M."/>
            <person name="Pfister S."/>
            <person name="Riley R."/>
            <person name="Sitrit Y."/>
            <person name="Stielow J.B."/>
            <person name="Szollosi G."/>
            <person name="Zifcakova L."/>
            <person name="Stursova M."/>
            <person name="Spatafora J.W."/>
            <person name="Tedersoo L."/>
            <person name="Vaario L.M."/>
            <person name="Yamada A."/>
            <person name="Yan M."/>
            <person name="Wang P."/>
            <person name="Xu J."/>
            <person name="Bruns T."/>
            <person name="Baldrian P."/>
            <person name="Vilgalys R."/>
            <person name="Dunand C."/>
            <person name="Henrissat B."/>
            <person name="Grigoriev I.V."/>
            <person name="Hibbett D."/>
            <person name="Nagy L.G."/>
            <person name="Martin F.M."/>
        </authorList>
    </citation>
    <scope>NUCLEOTIDE SEQUENCE</scope>
    <source>
        <strain evidence="1">P2</strain>
    </source>
</reference>
<gene>
    <name evidence="1" type="ORF">BDM02DRAFT_3265521</name>
</gene>
<keyword evidence="2" id="KW-1185">Reference proteome</keyword>
<comment type="caution">
    <text evidence="1">The sequence shown here is derived from an EMBL/GenBank/DDBJ whole genome shotgun (WGS) entry which is preliminary data.</text>
</comment>
<protein>
    <submittedName>
        <fullName evidence="1">Uncharacterized protein</fullName>
    </submittedName>
</protein>
<evidence type="ECO:0000313" key="1">
    <source>
        <dbReference type="EMBL" id="KAF9653271.1"/>
    </source>
</evidence>
<sequence>MVSKRTAKTTATVPQKQIKKLTHYFSRQNTDATTSTRSSSPLSSLSSSPAPVSDRGSVKNGMSSVPAALSTIRKSPRLSALRDGDITISSGSSTGTSASSKSAGKGSTTSISSTSVGSSSLKTDSEPTNEPRVIRYRTRQADSNSASIRRPPAPSTKSRSNSLKISPAKPATKRKKQSSYNSDVEEFGGVVYVPRVTYSGPSVVKENLPPAQDDRPSLSPASKKLKVGPTCSVLYAPSSLSEEHELTLPPSAKRLPEVKETVQRWRTSSISFSLPPPPDVEMEDAPAQGDVDDEPTDDDFVPSSQSQPYLEFTSRILPTPSPELPIETLAAVMSSAPSSLTPLGTTLVHQSPVTSPPPPSPPRKSSVSYRPLSPPPSDFPEEPVVGANEDDDIIARLKFEVAAELALNPPDSNGLLLPDMSDDSSSEEEFRWSPGPRKASTSTTKTTEFSDSGRPMRQHKAPVRELVTLTKAPKKVANPLKELLRQHKKAEKGGYSASDLRRAEEHINAIKDMKIGDPLEELLHQDPLSTRTNIFGREESTSAILDSQAVMTILGEDEGTMVGQILQNDKHNKIVRRREVNSGIELFDQVEGSFKGSRTSAGGVELVAADTSDVVFMRFKNAVERTNMSAVRLMLDHGLLKRIKPSNRGSCLRWLLEQAFTLSDETMQEAAYHALSMFHYDHPLPLAAFASTLVALGAKPDVLAAAGFNVESSNVHRTRTERESLLGELLILVERLSRSTTFDDVSGMVTLLCLIALDRSLTPSLKRLVTAAIDTLAERGVSPQMERFVCMSLLKLASDSSISNKAALVVALGNGSPTVRRISRWLSTALIVGGTIIPENLNILVPASKIRGYLDSPQAGLMDTQGSQGSEEIDFENVTNKVTLLSVALTDITRQIEREMRAGASDLNAVSVQLANLHAKIVDTRAAHLDRSRTKAALQTLSFRVRYQVAAAQDSSLHRGKLQAYWAPTNSQ</sequence>
<evidence type="ECO:0000313" key="2">
    <source>
        <dbReference type="Proteomes" id="UP000886501"/>
    </source>
</evidence>